<dbReference type="AlphaFoldDB" id="A0A1Q9EDR0"/>
<feature type="region of interest" description="Disordered" evidence="1">
    <location>
        <begin position="105"/>
        <end position="130"/>
    </location>
</feature>
<dbReference type="EMBL" id="LSRX01000181">
    <property type="protein sequence ID" value="OLQ05564.1"/>
    <property type="molecule type" value="Genomic_DNA"/>
</dbReference>
<proteinExistence type="predicted"/>
<organism evidence="3 4">
    <name type="scientific">Symbiodinium microadriaticum</name>
    <name type="common">Dinoflagellate</name>
    <name type="synonym">Zooxanthella microadriatica</name>
    <dbReference type="NCBI Taxonomy" id="2951"/>
    <lineage>
        <taxon>Eukaryota</taxon>
        <taxon>Sar</taxon>
        <taxon>Alveolata</taxon>
        <taxon>Dinophyceae</taxon>
        <taxon>Suessiales</taxon>
        <taxon>Symbiodiniaceae</taxon>
        <taxon>Symbiodinium</taxon>
    </lineage>
</organism>
<feature type="compositionally biased region" description="Polar residues" evidence="1">
    <location>
        <begin position="116"/>
        <end position="126"/>
    </location>
</feature>
<protein>
    <submittedName>
        <fullName evidence="3">Uncharacterized protein</fullName>
    </submittedName>
</protein>
<keyword evidence="2" id="KW-0732">Signal</keyword>
<name>A0A1Q9EDR0_SYMMI</name>
<reference evidence="3 4" key="1">
    <citation type="submission" date="2016-02" db="EMBL/GenBank/DDBJ databases">
        <title>Genome analysis of coral dinoflagellate symbionts highlights evolutionary adaptations to a symbiotic lifestyle.</title>
        <authorList>
            <person name="Aranda M."/>
            <person name="Li Y."/>
            <person name="Liew Y.J."/>
            <person name="Baumgarten S."/>
            <person name="Simakov O."/>
            <person name="Wilson M."/>
            <person name="Piel J."/>
            <person name="Ashoor H."/>
            <person name="Bougouffa S."/>
            <person name="Bajic V.B."/>
            <person name="Ryu T."/>
            <person name="Ravasi T."/>
            <person name="Bayer T."/>
            <person name="Micklem G."/>
            <person name="Kim H."/>
            <person name="Bhak J."/>
            <person name="Lajeunesse T.C."/>
            <person name="Voolstra C.R."/>
        </authorList>
    </citation>
    <scope>NUCLEOTIDE SEQUENCE [LARGE SCALE GENOMIC DNA]</scope>
    <source>
        <strain evidence="3 4">CCMP2467</strain>
    </source>
</reference>
<evidence type="ECO:0000256" key="2">
    <source>
        <dbReference type="SAM" id="SignalP"/>
    </source>
</evidence>
<feature type="chain" id="PRO_5012096177" evidence="2">
    <location>
        <begin position="16"/>
        <end position="149"/>
    </location>
</feature>
<keyword evidence="4" id="KW-1185">Reference proteome</keyword>
<gene>
    <name evidence="3" type="ORF">AK812_SmicGene11240</name>
</gene>
<feature type="signal peptide" evidence="2">
    <location>
        <begin position="1"/>
        <end position="15"/>
    </location>
</feature>
<sequence length="149" mass="16207">MPSGWFLLALPEAEGLLIQLLEGDALNAGEAPEGCSGCSGCRCSLDSDDAETPPDTEPSQGPGTGAWRDVLWVLWVPNPFDDEEVARPETATDVPVLTVVKMTQKYPDDTKKPESMDSTPHVQDSPQDPREFAVLIPPNMIRIMKADPF</sequence>
<comment type="caution">
    <text evidence="3">The sequence shown here is derived from an EMBL/GenBank/DDBJ whole genome shotgun (WGS) entry which is preliminary data.</text>
</comment>
<accession>A0A1Q9EDR0</accession>
<feature type="compositionally biased region" description="Basic and acidic residues" evidence="1">
    <location>
        <begin position="106"/>
        <end position="115"/>
    </location>
</feature>
<feature type="region of interest" description="Disordered" evidence="1">
    <location>
        <begin position="46"/>
        <end position="65"/>
    </location>
</feature>
<dbReference type="Proteomes" id="UP000186817">
    <property type="component" value="Unassembled WGS sequence"/>
</dbReference>
<evidence type="ECO:0000313" key="3">
    <source>
        <dbReference type="EMBL" id="OLQ05564.1"/>
    </source>
</evidence>
<evidence type="ECO:0000313" key="4">
    <source>
        <dbReference type="Proteomes" id="UP000186817"/>
    </source>
</evidence>
<evidence type="ECO:0000256" key="1">
    <source>
        <dbReference type="SAM" id="MobiDB-lite"/>
    </source>
</evidence>